<organism evidence="1">
    <name type="scientific">marine sediment metagenome</name>
    <dbReference type="NCBI Taxonomy" id="412755"/>
    <lineage>
        <taxon>unclassified sequences</taxon>
        <taxon>metagenomes</taxon>
        <taxon>ecological metagenomes</taxon>
    </lineage>
</organism>
<comment type="caution">
    <text evidence="1">The sequence shown here is derived from an EMBL/GenBank/DDBJ whole genome shotgun (WGS) entry which is preliminary data.</text>
</comment>
<dbReference type="EMBL" id="BARV01030471">
    <property type="protein sequence ID" value="GAI41742.1"/>
    <property type="molecule type" value="Genomic_DNA"/>
</dbReference>
<accession>X1NCI8</accession>
<protein>
    <submittedName>
        <fullName evidence="1">Uncharacterized protein</fullName>
    </submittedName>
</protein>
<dbReference type="AlphaFoldDB" id="X1NCI8"/>
<name>X1NCI8_9ZZZZ</name>
<sequence length="66" mass="7879">DAIEKGYKYFDFNPSGGHKGTAEFKELFGTERLTIKRWEWENPLIRKIKGIKRNIINNLRIDKKKK</sequence>
<feature type="non-terminal residue" evidence="1">
    <location>
        <position position="1"/>
    </location>
</feature>
<reference evidence="1" key="1">
    <citation type="journal article" date="2014" name="Front. Microbiol.">
        <title>High frequency of phylogenetically diverse reductive dehalogenase-homologous genes in deep subseafloor sedimentary metagenomes.</title>
        <authorList>
            <person name="Kawai M."/>
            <person name="Futagami T."/>
            <person name="Toyoda A."/>
            <person name="Takaki Y."/>
            <person name="Nishi S."/>
            <person name="Hori S."/>
            <person name="Arai W."/>
            <person name="Tsubouchi T."/>
            <person name="Morono Y."/>
            <person name="Uchiyama I."/>
            <person name="Ito T."/>
            <person name="Fujiyama A."/>
            <person name="Inagaki F."/>
            <person name="Takami H."/>
        </authorList>
    </citation>
    <scope>NUCLEOTIDE SEQUENCE</scope>
    <source>
        <strain evidence="1">Expedition CK06-06</strain>
    </source>
</reference>
<evidence type="ECO:0000313" key="1">
    <source>
        <dbReference type="EMBL" id="GAI41742.1"/>
    </source>
</evidence>
<proteinExistence type="predicted"/>
<gene>
    <name evidence="1" type="ORF">S06H3_48395</name>
</gene>